<dbReference type="CDD" id="cd10227">
    <property type="entry name" value="ASKHA_NBD_ParM-like"/>
    <property type="match status" value="1"/>
</dbReference>
<dbReference type="Proteomes" id="UP000217696">
    <property type="component" value="Chromosome"/>
</dbReference>
<keyword evidence="2" id="KW-1185">Reference proteome</keyword>
<dbReference type="AlphaFoldDB" id="A0A0U5C7G1"/>
<dbReference type="InterPro" id="IPR043129">
    <property type="entry name" value="ATPase_NBD"/>
</dbReference>
<evidence type="ECO:0000313" key="2">
    <source>
        <dbReference type="Proteomes" id="UP000217696"/>
    </source>
</evidence>
<reference evidence="1 2" key="1">
    <citation type="submission" date="2015-12" db="EMBL/GenBank/DDBJ databases">
        <title>Genome sequence of Aneurinibacillus soli.</title>
        <authorList>
            <person name="Lee J.S."/>
            <person name="Lee K.C."/>
            <person name="Kim K.K."/>
            <person name="Lee B.W."/>
        </authorList>
    </citation>
    <scope>NUCLEOTIDE SEQUENCE [LARGE SCALE GENOMIC DNA]</scope>
    <source>
        <strain evidence="1 2">CB4</strain>
    </source>
</reference>
<sequence length="266" mass="29981">MQLLAIDCGRCNVKVYDGHNGKVIPSVIGSGRRRDLREVEPSDIELVYKGEHHFVGDLAIRESELPRRLMTKTKVHEQTLLLTLAAICSATAHDKITLITGLPKDQHTAEEKSKLRHLLSGRHDIIFNGRPRQLEIPVVEISFEGGGAFWARQVDGLEHIIDAGAKTVNCVTINNKRFIDKLSFTLPYGCDTSRFSSIKDLALAIVSDVSRFWDTDESVRIVGGKALELLPYIQQYYPKAYVPDEYLLANAIGYYELLEKKYAKNR</sequence>
<dbReference type="RefSeq" id="WP_146226537.1">
    <property type="nucleotide sequence ID" value="NZ_AP017312.1"/>
</dbReference>
<proteinExistence type="predicted"/>
<dbReference type="OrthoDB" id="2677727at2"/>
<dbReference type="KEGG" id="asoc:CB4_02321"/>
<gene>
    <name evidence="1" type="ORF">CB4_02321</name>
</gene>
<dbReference type="SUPFAM" id="SSF53067">
    <property type="entry name" value="Actin-like ATPase domain"/>
    <property type="match status" value="2"/>
</dbReference>
<dbReference type="EMBL" id="AP017312">
    <property type="protein sequence ID" value="BAU28147.1"/>
    <property type="molecule type" value="Genomic_DNA"/>
</dbReference>
<dbReference type="Pfam" id="PF17989">
    <property type="entry name" value="ALP_N"/>
    <property type="match status" value="1"/>
</dbReference>
<name>A0A0U5C7G1_9BACL</name>
<organism evidence="1 2">
    <name type="scientific">Aneurinibacillus soli</name>
    <dbReference type="NCBI Taxonomy" id="1500254"/>
    <lineage>
        <taxon>Bacteria</taxon>
        <taxon>Bacillati</taxon>
        <taxon>Bacillota</taxon>
        <taxon>Bacilli</taxon>
        <taxon>Bacillales</taxon>
        <taxon>Paenibacillaceae</taxon>
        <taxon>Aneurinibacillus group</taxon>
        <taxon>Aneurinibacillus</taxon>
    </lineage>
</organism>
<protein>
    <submittedName>
        <fullName evidence="1">Uncharacterized protein</fullName>
    </submittedName>
</protein>
<dbReference type="Gene3D" id="3.30.420.40">
    <property type="match status" value="1"/>
</dbReference>
<accession>A0A0U5C7G1</accession>
<evidence type="ECO:0000313" key="1">
    <source>
        <dbReference type="EMBL" id="BAU28147.1"/>
    </source>
</evidence>
<dbReference type="InterPro" id="IPR040607">
    <property type="entry name" value="ALP_N"/>
</dbReference>